<dbReference type="AlphaFoldDB" id="A0A1F5SGW3"/>
<dbReference type="Pfam" id="PF00535">
    <property type="entry name" value="Glycos_transf_2"/>
    <property type="match status" value="1"/>
</dbReference>
<dbReference type="Gene3D" id="3.90.550.10">
    <property type="entry name" value="Spore Coat Polysaccharide Biosynthesis Protein SpsA, Chain A"/>
    <property type="match status" value="1"/>
</dbReference>
<dbReference type="PANTHER" id="PTHR10859">
    <property type="entry name" value="GLYCOSYL TRANSFERASE"/>
    <property type="match status" value="1"/>
</dbReference>
<sequence length="253" mass="29292">MNIEFHIPVYNEERILEKNITFLHDYCRKNFGFDWSIAIIVNGSTDRSRVISERLAARYPEKIRAEYYPAAGRGGAIRNSWLKSRADIVSYMDVDLAVDLKNINDLVEPILVDRADLVIGSRLLSNASIERSFIRELVSQSHLIISRLIHRHNFSDLQCGFKAVRRTAFAAIAPYVANKGWWFDTETILLAKLFDYRIAEIPVIWSENRYDKRKSKVNLTTDSLNALFNLIKLKFRLTGLKNSLNINDKKNLR</sequence>
<dbReference type="SUPFAM" id="SSF53448">
    <property type="entry name" value="Nucleotide-diphospho-sugar transferases"/>
    <property type="match status" value="1"/>
</dbReference>
<reference evidence="2 3" key="1">
    <citation type="journal article" date="2016" name="Nat. Commun.">
        <title>Thousands of microbial genomes shed light on interconnected biogeochemical processes in an aquifer system.</title>
        <authorList>
            <person name="Anantharaman K."/>
            <person name="Brown C.T."/>
            <person name="Hug L.A."/>
            <person name="Sharon I."/>
            <person name="Castelle C.J."/>
            <person name="Probst A.J."/>
            <person name="Thomas B.C."/>
            <person name="Singh A."/>
            <person name="Wilkins M.J."/>
            <person name="Karaoz U."/>
            <person name="Brodie E.L."/>
            <person name="Williams K.H."/>
            <person name="Hubbard S.S."/>
            <person name="Banfield J.F."/>
        </authorList>
    </citation>
    <scope>NUCLEOTIDE SEQUENCE [LARGE SCALE GENOMIC DNA]</scope>
</reference>
<evidence type="ECO:0000259" key="1">
    <source>
        <dbReference type="Pfam" id="PF00535"/>
    </source>
</evidence>
<organism evidence="2 3">
    <name type="scientific">Candidatus Falkowbacteria bacterium RIFOXYA2_FULL_47_19</name>
    <dbReference type="NCBI Taxonomy" id="1797994"/>
    <lineage>
        <taxon>Bacteria</taxon>
        <taxon>Candidatus Falkowiibacteriota</taxon>
    </lineage>
</organism>
<name>A0A1F5SGW3_9BACT</name>
<dbReference type="EMBL" id="MFGB01000020">
    <property type="protein sequence ID" value="OGF25683.1"/>
    <property type="molecule type" value="Genomic_DNA"/>
</dbReference>
<dbReference type="PANTHER" id="PTHR10859:SF91">
    <property type="entry name" value="DOLICHYL-PHOSPHATE BETA-GLUCOSYLTRANSFERASE"/>
    <property type="match status" value="1"/>
</dbReference>
<feature type="domain" description="Glycosyltransferase 2-like" evidence="1">
    <location>
        <begin position="7"/>
        <end position="169"/>
    </location>
</feature>
<protein>
    <recommendedName>
        <fullName evidence="1">Glycosyltransferase 2-like domain-containing protein</fullName>
    </recommendedName>
</protein>
<gene>
    <name evidence="2" type="ORF">A2227_00555</name>
</gene>
<dbReference type="InterPro" id="IPR029044">
    <property type="entry name" value="Nucleotide-diphossugar_trans"/>
</dbReference>
<comment type="caution">
    <text evidence="2">The sequence shown here is derived from an EMBL/GenBank/DDBJ whole genome shotgun (WGS) entry which is preliminary data.</text>
</comment>
<proteinExistence type="predicted"/>
<dbReference type="STRING" id="1797994.A2227_00555"/>
<evidence type="ECO:0000313" key="3">
    <source>
        <dbReference type="Proteomes" id="UP000178367"/>
    </source>
</evidence>
<dbReference type="Proteomes" id="UP000178367">
    <property type="component" value="Unassembled WGS sequence"/>
</dbReference>
<accession>A0A1F5SGW3</accession>
<dbReference type="GO" id="GO:0006487">
    <property type="term" value="P:protein N-linked glycosylation"/>
    <property type="evidence" value="ECO:0007669"/>
    <property type="project" value="TreeGrafter"/>
</dbReference>
<evidence type="ECO:0000313" key="2">
    <source>
        <dbReference type="EMBL" id="OGF25683.1"/>
    </source>
</evidence>
<dbReference type="InterPro" id="IPR001173">
    <property type="entry name" value="Glyco_trans_2-like"/>
</dbReference>